<dbReference type="EMBL" id="JAENRR010000004">
    <property type="protein sequence ID" value="MBK3516196.1"/>
    <property type="molecule type" value="Genomic_DNA"/>
</dbReference>
<evidence type="ECO:0000313" key="4">
    <source>
        <dbReference type="EMBL" id="MBK3516196.1"/>
    </source>
</evidence>
<evidence type="ECO:0000313" key="5">
    <source>
        <dbReference type="Proteomes" id="UP000605676"/>
    </source>
</evidence>
<dbReference type="PANTHER" id="PTHR30273:SF2">
    <property type="entry name" value="PROTEIN FECR"/>
    <property type="match status" value="1"/>
</dbReference>
<evidence type="ECO:0000256" key="1">
    <source>
        <dbReference type="SAM" id="Phobius"/>
    </source>
</evidence>
<evidence type="ECO:0000259" key="2">
    <source>
        <dbReference type="Pfam" id="PF04773"/>
    </source>
</evidence>
<dbReference type="PIRSF" id="PIRSF018266">
    <property type="entry name" value="FecR"/>
    <property type="match status" value="1"/>
</dbReference>
<keyword evidence="5" id="KW-1185">Reference proteome</keyword>
<protein>
    <submittedName>
        <fullName evidence="4">FecR domain-containing protein</fullName>
    </submittedName>
</protein>
<accession>A0ABS1HF10</accession>
<feature type="transmembrane region" description="Helical" evidence="1">
    <location>
        <begin position="83"/>
        <end position="103"/>
    </location>
</feature>
<comment type="caution">
    <text evidence="4">The sequence shown here is derived from an EMBL/GenBank/DDBJ whole genome shotgun (WGS) entry which is preliminary data.</text>
</comment>
<organism evidence="4 5">
    <name type="scientific">Carboxylicivirga marina</name>
    <dbReference type="NCBI Taxonomy" id="2800988"/>
    <lineage>
        <taxon>Bacteria</taxon>
        <taxon>Pseudomonadati</taxon>
        <taxon>Bacteroidota</taxon>
        <taxon>Bacteroidia</taxon>
        <taxon>Marinilabiliales</taxon>
        <taxon>Marinilabiliaceae</taxon>
        <taxon>Carboxylicivirga</taxon>
    </lineage>
</organism>
<dbReference type="PANTHER" id="PTHR30273">
    <property type="entry name" value="PERIPLASMIC SIGNAL SENSOR AND SIGMA FACTOR ACTIVATOR FECR-RELATED"/>
    <property type="match status" value="1"/>
</dbReference>
<gene>
    <name evidence="4" type="ORF">JIV24_02510</name>
</gene>
<keyword evidence="1" id="KW-1133">Transmembrane helix</keyword>
<keyword evidence="1" id="KW-0472">Membrane</keyword>
<dbReference type="Gene3D" id="2.60.120.1440">
    <property type="match status" value="1"/>
</dbReference>
<feature type="domain" description="Protein FecR C-terminal" evidence="3">
    <location>
        <begin position="256"/>
        <end position="324"/>
    </location>
</feature>
<evidence type="ECO:0000259" key="3">
    <source>
        <dbReference type="Pfam" id="PF16344"/>
    </source>
</evidence>
<dbReference type="RefSeq" id="WP_200463429.1">
    <property type="nucleotide sequence ID" value="NZ_JAENRR010000004.1"/>
</dbReference>
<sequence length="328" mass="37058">MEVNQDILIQFIKGELSASEYQAVNKQIKSDKALFRQYIQLKDIWDYTASKSNALKYNEGKEWDTLAAKIPFASTRTLKFKRIVGAIAVAASIVIAFLIGHVYESMQSGNAMVAGSHVFKAPFGQVSNITLADGSKVMLNEGSTLTVPLDFGINNRNVALNGEGYFDVSTNKDLEFSVTSGKQKVKVLGTIFNIRAYEHENKMITTLEEGIVRWEMEARHITLKPGMQVIYDNQLGDVEEKTVDITEVKQWALGRYMYEDASLDEIIAVIERWHNVKVKWNPADFKGVHFNGVLKRSATIDETFELIKVMVPMKYTVKGQIVTIERMR</sequence>
<dbReference type="InterPro" id="IPR006860">
    <property type="entry name" value="FecR"/>
</dbReference>
<dbReference type="InterPro" id="IPR012373">
    <property type="entry name" value="Ferrdict_sens_TM"/>
</dbReference>
<dbReference type="Gene3D" id="3.55.50.30">
    <property type="match status" value="1"/>
</dbReference>
<keyword evidence="1" id="KW-0812">Transmembrane</keyword>
<feature type="domain" description="FecR protein" evidence="2">
    <location>
        <begin position="124"/>
        <end position="213"/>
    </location>
</feature>
<dbReference type="Pfam" id="PF04773">
    <property type="entry name" value="FecR"/>
    <property type="match status" value="1"/>
</dbReference>
<dbReference type="InterPro" id="IPR032508">
    <property type="entry name" value="FecR_C"/>
</dbReference>
<name>A0ABS1HF10_9BACT</name>
<dbReference type="Pfam" id="PF16344">
    <property type="entry name" value="FecR_C"/>
    <property type="match status" value="1"/>
</dbReference>
<reference evidence="4 5" key="1">
    <citation type="submission" date="2021-01" db="EMBL/GenBank/DDBJ databases">
        <title>Carboxyliciviraga sp.nov., isolated from coastal sediments.</title>
        <authorList>
            <person name="Lu D."/>
            <person name="Zhang T."/>
        </authorList>
    </citation>
    <scope>NUCLEOTIDE SEQUENCE [LARGE SCALE GENOMIC DNA]</scope>
    <source>
        <strain evidence="4 5">N1Y132</strain>
    </source>
</reference>
<dbReference type="Proteomes" id="UP000605676">
    <property type="component" value="Unassembled WGS sequence"/>
</dbReference>
<proteinExistence type="predicted"/>